<evidence type="ECO:0000256" key="9">
    <source>
        <dbReference type="SAM" id="SignalP"/>
    </source>
</evidence>
<dbReference type="Pfam" id="PF03748">
    <property type="entry name" value="FliL"/>
    <property type="match status" value="1"/>
</dbReference>
<dbReference type="GO" id="GO:0005886">
    <property type="term" value="C:plasma membrane"/>
    <property type="evidence" value="ECO:0007669"/>
    <property type="project" value="UniProtKB-SubCell"/>
</dbReference>
<evidence type="ECO:0000313" key="11">
    <source>
        <dbReference type="WBParaSite" id="L893_g18864.t1"/>
    </source>
</evidence>
<keyword evidence="4" id="KW-0812">Transmembrane</keyword>
<keyword evidence="5" id="KW-0283">Flagellar rotation</keyword>
<keyword evidence="10" id="KW-1185">Reference proteome</keyword>
<keyword evidence="7" id="KW-0472">Membrane</keyword>
<evidence type="ECO:0000256" key="1">
    <source>
        <dbReference type="ARBA" id="ARBA00004162"/>
    </source>
</evidence>
<accession>A0A1I7YQR7</accession>
<comment type="subcellular location">
    <subcellularLocation>
        <location evidence="1">Cell membrane</location>
        <topology evidence="1">Single-pass membrane protein</topology>
    </subcellularLocation>
</comment>
<dbReference type="PANTHER" id="PTHR35091">
    <property type="entry name" value="FLAGELLAR PROTEIN FLIL"/>
    <property type="match status" value="1"/>
</dbReference>
<dbReference type="AlphaFoldDB" id="A0A1I7YQR7"/>
<evidence type="ECO:0000256" key="7">
    <source>
        <dbReference type="ARBA" id="ARBA00023136"/>
    </source>
</evidence>
<dbReference type="GO" id="GO:0006935">
    <property type="term" value="P:chemotaxis"/>
    <property type="evidence" value="ECO:0007669"/>
    <property type="project" value="UniProtKB-KW"/>
</dbReference>
<keyword evidence="9" id="KW-0732">Signal</keyword>
<dbReference type="PANTHER" id="PTHR35091:SF2">
    <property type="entry name" value="FLAGELLAR PROTEIN FLIL"/>
    <property type="match status" value="1"/>
</dbReference>
<evidence type="ECO:0000256" key="8">
    <source>
        <dbReference type="SAM" id="MobiDB-lite"/>
    </source>
</evidence>
<feature type="signal peptide" evidence="9">
    <location>
        <begin position="1"/>
        <end position="17"/>
    </location>
</feature>
<evidence type="ECO:0000313" key="10">
    <source>
        <dbReference type="Proteomes" id="UP000095287"/>
    </source>
</evidence>
<feature type="compositionally biased region" description="Basic and acidic residues" evidence="8">
    <location>
        <begin position="295"/>
        <end position="324"/>
    </location>
</feature>
<name>A0A1I7YQR7_9BILA</name>
<evidence type="ECO:0000256" key="6">
    <source>
        <dbReference type="ARBA" id="ARBA00022989"/>
    </source>
</evidence>
<evidence type="ECO:0000256" key="5">
    <source>
        <dbReference type="ARBA" id="ARBA00022779"/>
    </source>
</evidence>
<feature type="compositionally biased region" description="Low complexity" evidence="8">
    <location>
        <begin position="334"/>
        <end position="344"/>
    </location>
</feature>
<evidence type="ECO:0000256" key="4">
    <source>
        <dbReference type="ARBA" id="ARBA00022692"/>
    </source>
</evidence>
<feature type="region of interest" description="Disordered" evidence="8">
    <location>
        <begin position="295"/>
        <end position="345"/>
    </location>
</feature>
<proteinExistence type="predicted"/>
<dbReference type="Proteomes" id="UP000095287">
    <property type="component" value="Unplaced"/>
</dbReference>
<feature type="chain" id="PRO_5009312455" evidence="9">
    <location>
        <begin position="18"/>
        <end position="481"/>
    </location>
</feature>
<dbReference type="WBParaSite" id="L893_g18864.t1">
    <property type="protein sequence ID" value="L893_g18864.t1"/>
    <property type="gene ID" value="L893_g18864"/>
</dbReference>
<keyword evidence="3" id="KW-0145">Chemotaxis</keyword>
<reference evidence="11" key="1">
    <citation type="submission" date="2016-11" db="UniProtKB">
        <authorList>
            <consortium name="WormBaseParasite"/>
        </authorList>
    </citation>
    <scope>IDENTIFICATION</scope>
</reference>
<evidence type="ECO:0000256" key="3">
    <source>
        <dbReference type="ARBA" id="ARBA00022500"/>
    </source>
</evidence>
<dbReference type="InterPro" id="IPR005503">
    <property type="entry name" value="FliL"/>
</dbReference>
<feature type="region of interest" description="Disordered" evidence="8">
    <location>
        <begin position="404"/>
        <end position="423"/>
    </location>
</feature>
<sequence length="481" mass="52469">AWILMVLALMLPAAAMAEEAKDGEGAPKVSYISLTPPLVGNYALDGGPKLRVYKADVALRVDNDVDAAAVKHHEPLIRNQLVALFTQQSLDGMSNVEAKEHLRQEALKQVQQVLNGEEGRPVVADLLFNNLICRQWQYQQVVEGAMLAFAQQRSAGQHDGQDGDVVDDLDHRQKPAALQRLAQLARDQAVVFVDDGHAGVVHADHRAGGGHVDGHAEGIQQKQQQHAVVAQAGQLLETEAVDMGQALHQTSCFFSMIRLSPGLGEGADGNVEEVAGREQLTHQCCRAIERRAWHDQPGELDGRQAGDDHGAQDRRDLGAGECRDQQPQAGGGQQVQHPAAGQGQCAALEGHAEQPAVHRHQQRQVDQAHQQVRCLLAEQELQARERRGVEVGDRAQLFFTHDAQRREHRGNERQDQRHHPGADGVHADHVLVVAKAGFKLYRCLAWLCAAAQRGELFEVGLVHGLHIVAAGFGAKRHAAIE</sequence>
<organism evidence="10 11">
    <name type="scientific">Steinernema glaseri</name>
    <dbReference type="NCBI Taxonomy" id="37863"/>
    <lineage>
        <taxon>Eukaryota</taxon>
        <taxon>Metazoa</taxon>
        <taxon>Ecdysozoa</taxon>
        <taxon>Nematoda</taxon>
        <taxon>Chromadorea</taxon>
        <taxon>Rhabditida</taxon>
        <taxon>Tylenchina</taxon>
        <taxon>Panagrolaimomorpha</taxon>
        <taxon>Strongyloidoidea</taxon>
        <taxon>Steinernematidae</taxon>
        <taxon>Steinernema</taxon>
    </lineage>
</organism>
<protein>
    <submittedName>
        <fullName evidence="11">PHB domain-containing protein</fullName>
    </submittedName>
</protein>
<keyword evidence="6" id="KW-1133">Transmembrane helix</keyword>
<keyword evidence="2" id="KW-1003">Cell membrane</keyword>
<evidence type="ECO:0000256" key="2">
    <source>
        <dbReference type="ARBA" id="ARBA00022475"/>
    </source>
</evidence>